<accession>A0A9W8UC70</accession>
<dbReference type="AlphaFoldDB" id="A0A9W8UC70"/>
<dbReference type="EMBL" id="JAPDHF010000006">
    <property type="protein sequence ID" value="KAJ4016464.1"/>
    <property type="molecule type" value="Genomic_DNA"/>
</dbReference>
<protein>
    <submittedName>
        <fullName evidence="2">Uncharacterized protein</fullName>
    </submittedName>
</protein>
<dbReference type="Proteomes" id="UP001152130">
    <property type="component" value="Unassembled WGS sequence"/>
</dbReference>
<reference evidence="2" key="1">
    <citation type="submission" date="2022-10" db="EMBL/GenBank/DDBJ databases">
        <title>Fusarium specimens isolated from Avocado Roots.</title>
        <authorList>
            <person name="Stajich J."/>
            <person name="Roper C."/>
            <person name="Heimlech-Rivalta G."/>
        </authorList>
    </citation>
    <scope>NUCLEOTIDE SEQUENCE</scope>
    <source>
        <strain evidence="2">CF00143</strain>
    </source>
</reference>
<organism evidence="2 3">
    <name type="scientific">Fusarium irregulare</name>
    <dbReference type="NCBI Taxonomy" id="2494466"/>
    <lineage>
        <taxon>Eukaryota</taxon>
        <taxon>Fungi</taxon>
        <taxon>Dikarya</taxon>
        <taxon>Ascomycota</taxon>
        <taxon>Pezizomycotina</taxon>
        <taxon>Sordariomycetes</taxon>
        <taxon>Hypocreomycetidae</taxon>
        <taxon>Hypocreales</taxon>
        <taxon>Nectriaceae</taxon>
        <taxon>Fusarium</taxon>
        <taxon>Fusarium incarnatum-equiseti species complex</taxon>
    </lineage>
</organism>
<keyword evidence="3" id="KW-1185">Reference proteome</keyword>
<evidence type="ECO:0000313" key="3">
    <source>
        <dbReference type="Proteomes" id="UP001152130"/>
    </source>
</evidence>
<feature type="compositionally biased region" description="Polar residues" evidence="1">
    <location>
        <begin position="64"/>
        <end position="89"/>
    </location>
</feature>
<evidence type="ECO:0000313" key="2">
    <source>
        <dbReference type="EMBL" id="KAJ4016464.1"/>
    </source>
</evidence>
<feature type="region of interest" description="Disordered" evidence="1">
    <location>
        <begin position="27"/>
        <end position="89"/>
    </location>
</feature>
<comment type="caution">
    <text evidence="2">The sequence shown here is derived from an EMBL/GenBank/DDBJ whole genome shotgun (WGS) entry which is preliminary data.</text>
</comment>
<gene>
    <name evidence="2" type="ORF">NW766_004661</name>
</gene>
<proteinExistence type="predicted"/>
<name>A0A9W8UC70_9HYPO</name>
<sequence length="89" mass="10130">MDDRAASKDLILSSLCLFLDIDIFYGPDHINTSKPSGMSRRSDRPHRHSRSSRTQQEDIPIDPNLTTEAQYPEYSETQFYASAGPNQIQ</sequence>
<evidence type="ECO:0000256" key="1">
    <source>
        <dbReference type="SAM" id="MobiDB-lite"/>
    </source>
</evidence>